<feature type="domain" description="DNA methylase N-4/N-6" evidence="6">
    <location>
        <begin position="25"/>
        <end position="242"/>
    </location>
</feature>
<dbReference type="Proteomes" id="UP000215747">
    <property type="component" value="Unassembled WGS sequence"/>
</dbReference>
<dbReference type="PROSITE" id="PS00092">
    <property type="entry name" value="N6_MTASE"/>
    <property type="match status" value="1"/>
</dbReference>
<evidence type="ECO:0000259" key="6">
    <source>
        <dbReference type="Pfam" id="PF01555"/>
    </source>
</evidence>
<dbReference type="AlphaFoldDB" id="A0A256SR86"/>
<evidence type="ECO:0000256" key="1">
    <source>
        <dbReference type="ARBA" id="ARBA00006594"/>
    </source>
</evidence>
<dbReference type="RefSeq" id="WP_225360467.1">
    <property type="nucleotide sequence ID" value="NZ_NGPL01000040.1"/>
</dbReference>
<name>A0A256SR86_LIMRT</name>
<sequence length="273" mass="31652">MKNKLFLTIDDCLITLKKIPNDSMDLIIIDPPYNIDIADWDKFENYIQWASLWLNECYRVLKSTGNLVIFGGFQYRNKATGDLVELIHYIRHYTKFKIVNNIVWYYKNGISAQRFFSNRHEDLIWIVKSNKYYFDLDSVRIPYDEKTKKIYKKDKRLNPLNIEKGKNPTNVWLFNRLNGNSKERVGHPTQKPLNLLARIIKSMSPNDGIVLDFFAGSGSSGVSAILEGRNAILSDSNKSSKNYLNSLLKYSGLDSKEYLCASINDLLEKKNNN</sequence>
<keyword evidence="4" id="KW-0949">S-adenosyl-L-methionine</keyword>
<dbReference type="GO" id="GO:0003677">
    <property type="term" value="F:DNA binding"/>
    <property type="evidence" value="ECO:0007669"/>
    <property type="project" value="InterPro"/>
</dbReference>
<accession>A0A256SR86</accession>
<reference evidence="7 8" key="2">
    <citation type="submission" date="2017-09" db="EMBL/GenBank/DDBJ databases">
        <title>Tripartite evolution among Lactobacillus johnsonii, Lactobacillus taiwanensis, Lactobacillus reuteri and their rodent host.</title>
        <authorList>
            <person name="Wang T."/>
            <person name="Knowles S."/>
            <person name="Cheng C."/>
        </authorList>
    </citation>
    <scope>NUCLEOTIDE SEQUENCE [LARGE SCALE GENOMIC DNA]</scope>
    <source>
        <strain evidence="7 8">114h</strain>
    </source>
</reference>
<evidence type="ECO:0000256" key="3">
    <source>
        <dbReference type="ARBA" id="ARBA00022679"/>
    </source>
</evidence>
<protein>
    <recommendedName>
        <fullName evidence="6">DNA methylase N-4/N-6 domain-containing protein</fullName>
    </recommendedName>
</protein>
<dbReference type="InterPro" id="IPR002941">
    <property type="entry name" value="DNA_methylase_N4/N6"/>
</dbReference>
<evidence type="ECO:0000313" key="7">
    <source>
        <dbReference type="EMBL" id="OYS68658.1"/>
    </source>
</evidence>
<evidence type="ECO:0000256" key="2">
    <source>
        <dbReference type="ARBA" id="ARBA00022603"/>
    </source>
</evidence>
<keyword evidence="3" id="KW-0808">Transferase</keyword>
<dbReference type="PRINTS" id="PR00506">
    <property type="entry name" value="D21N6MTFRASE"/>
</dbReference>
<keyword evidence="2" id="KW-0489">Methyltransferase</keyword>
<dbReference type="GO" id="GO:0009307">
    <property type="term" value="P:DNA restriction-modification system"/>
    <property type="evidence" value="ECO:0007669"/>
    <property type="project" value="UniProtKB-KW"/>
</dbReference>
<dbReference type="GO" id="GO:0032259">
    <property type="term" value="P:methylation"/>
    <property type="evidence" value="ECO:0007669"/>
    <property type="project" value="UniProtKB-KW"/>
</dbReference>
<evidence type="ECO:0000313" key="8">
    <source>
        <dbReference type="Proteomes" id="UP000215747"/>
    </source>
</evidence>
<dbReference type="EMBL" id="NGPL01000040">
    <property type="protein sequence ID" value="OYS68658.1"/>
    <property type="molecule type" value="Genomic_DNA"/>
</dbReference>
<reference evidence="8" key="1">
    <citation type="submission" date="2017-05" db="EMBL/GenBank/DDBJ databases">
        <authorList>
            <person name="Lin X.B."/>
            <person name="Stothard P."/>
            <person name="Tasseva G."/>
            <person name="Walter J."/>
        </authorList>
    </citation>
    <scope>NUCLEOTIDE SEQUENCE [LARGE SCALE GENOMIC DNA]</scope>
    <source>
        <strain evidence="8">114h</strain>
    </source>
</reference>
<dbReference type="GO" id="GO:0008170">
    <property type="term" value="F:N-methyltransferase activity"/>
    <property type="evidence" value="ECO:0007669"/>
    <property type="project" value="InterPro"/>
</dbReference>
<gene>
    <name evidence="7" type="ORF">CBF96_07155</name>
</gene>
<dbReference type="InterPro" id="IPR002295">
    <property type="entry name" value="N4/N6-MTase_EcoPI_Mod-like"/>
</dbReference>
<evidence type="ECO:0000256" key="4">
    <source>
        <dbReference type="ARBA" id="ARBA00022691"/>
    </source>
</evidence>
<keyword evidence="5" id="KW-0680">Restriction system</keyword>
<dbReference type="InterPro" id="IPR002052">
    <property type="entry name" value="DNA_methylase_N6_adenine_CS"/>
</dbReference>
<dbReference type="Gene3D" id="3.40.50.150">
    <property type="entry name" value="Vaccinia Virus protein VP39"/>
    <property type="match status" value="1"/>
</dbReference>
<organism evidence="7 8">
    <name type="scientific">Limosilactobacillus reuteri</name>
    <name type="common">Lactobacillus reuteri</name>
    <dbReference type="NCBI Taxonomy" id="1598"/>
    <lineage>
        <taxon>Bacteria</taxon>
        <taxon>Bacillati</taxon>
        <taxon>Bacillota</taxon>
        <taxon>Bacilli</taxon>
        <taxon>Lactobacillales</taxon>
        <taxon>Lactobacillaceae</taxon>
        <taxon>Limosilactobacillus</taxon>
    </lineage>
</organism>
<comment type="similarity">
    <text evidence="1">Belongs to the N(4)/N(6)-methyltransferase family.</text>
</comment>
<dbReference type="InterPro" id="IPR029063">
    <property type="entry name" value="SAM-dependent_MTases_sf"/>
</dbReference>
<evidence type="ECO:0000256" key="5">
    <source>
        <dbReference type="ARBA" id="ARBA00022747"/>
    </source>
</evidence>
<dbReference type="SUPFAM" id="SSF53335">
    <property type="entry name" value="S-adenosyl-L-methionine-dependent methyltransferases"/>
    <property type="match status" value="1"/>
</dbReference>
<dbReference type="Pfam" id="PF01555">
    <property type="entry name" value="N6_N4_Mtase"/>
    <property type="match status" value="1"/>
</dbReference>
<proteinExistence type="inferred from homology"/>
<comment type="caution">
    <text evidence="7">The sequence shown here is derived from an EMBL/GenBank/DDBJ whole genome shotgun (WGS) entry which is preliminary data.</text>
</comment>